<evidence type="ECO:0000256" key="6">
    <source>
        <dbReference type="RuleBase" id="RU003470"/>
    </source>
</evidence>
<comment type="catalytic activity">
    <reaction evidence="5">
        <text>a D-aminoacyl-tRNA + H2O = a tRNA + a D-alpha-amino acid + H(+)</text>
        <dbReference type="Rhea" id="RHEA:13953"/>
        <dbReference type="Rhea" id="RHEA-COMP:10123"/>
        <dbReference type="Rhea" id="RHEA-COMP:10124"/>
        <dbReference type="ChEBI" id="CHEBI:15377"/>
        <dbReference type="ChEBI" id="CHEBI:15378"/>
        <dbReference type="ChEBI" id="CHEBI:59871"/>
        <dbReference type="ChEBI" id="CHEBI:78442"/>
        <dbReference type="ChEBI" id="CHEBI:79333"/>
        <dbReference type="EC" id="3.1.1.96"/>
    </reaction>
</comment>
<comment type="similarity">
    <text evidence="1 6">Belongs to the DTD family.</text>
</comment>
<dbReference type="FunFam" id="3.50.80.10:FF:000001">
    <property type="entry name" value="D-aminoacyl-tRNA deacylase"/>
    <property type="match status" value="1"/>
</dbReference>
<evidence type="ECO:0000313" key="7">
    <source>
        <dbReference type="EMBL" id="KAJ1726576.1"/>
    </source>
</evidence>
<keyword evidence="6" id="KW-0963">Cytoplasm</keyword>
<evidence type="ECO:0000256" key="4">
    <source>
        <dbReference type="ARBA" id="ARBA00047676"/>
    </source>
</evidence>
<dbReference type="EMBL" id="JANBOI010001479">
    <property type="protein sequence ID" value="KAJ1726576.1"/>
    <property type="molecule type" value="Genomic_DNA"/>
</dbReference>
<organism evidence="7 8">
    <name type="scientific">Coemansia biformis</name>
    <dbReference type="NCBI Taxonomy" id="1286918"/>
    <lineage>
        <taxon>Eukaryota</taxon>
        <taxon>Fungi</taxon>
        <taxon>Fungi incertae sedis</taxon>
        <taxon>Zoopagomycota</taxon>
        <taxon>Kickxellomycotina</taxon>
        <taxon>Kickxellomycetes</taxon>
        <taxon>Kickxellales</taxon>
        <taxon>Kickxellaceae</taxon>
        <taxon>Coemansia</taxon>
    </lineage>
</organism>
<proteinExistence type="inferred from homology"/>
<dbReference type="CDD" id="cd00563">
    <property type="entry name" value="Dtyr_deacylase"/>
    <property type="match status" value="1"/>
</dbReference>
<dbReference type="Pfam" id="PF02580">
    <property type="entry name" value="Tyr_Deacylase"/>
    <property type="match status" value="1"/>
</dbReference>
<dbReference type="AlphaFoldDB" id="A0A9W7Y887"/>
<dbReference type="SUPFAM" id="SSF69500">
    <property type="entry name" value="DTD-like"/>
    <property type="match status" value="1"/>
</dbReference>
<keyword evidence="6" id="KW-0378">Hydrolase</keyword>
<keyword evidence="6" id="KW-0694">RNA-binding</keyword>
<dbReference type="InterPro" id="IPR023509">
    <property type="entry name" value="DTD-like_sf"/>
</dbReference>
<evidence type="ECO:0000256" key="2">
    <source>
        <dbReference type="ARBA" id="ARBA00013056"/>
    </source>
</evidence>
<dbReference type="NCBIfam" id="TIGR00256">
    <property type="entry name" value="D-aminoacyl-tRNA deacylase"/>
    <property type="match status" value="1"/>
</dbReference>
<dbReference type="PANTHER" id="PTHR10472:SF5">
    <property type="entry name" value="D-AMINOACYL-TRNA DEACYLASE 1"/>
    <property type="match status" value="1"/>
</dbReference>
<dbReference type="GO" id="GO:0051500">
    <property type="term" value="F:D-tyrosyl-tRNA(Tyr) deacylase activity"/>
    <property type="evidence" value="ECO:0007669"/>
    <property type="project" value="TreeGrafter"/>
</dbReference>
<keyword evidence="8" id="KW-1185">Reference proteome</keyword>
<name>A0A9W7Y887_9FUNG</name>
<comment type="subcellular location">
    <subcellularLocation>
        <location evidence="6">Cytoplasm</location>
    </subcellularLocation>
</comment>
<reference evidence="7" key="1">
    <citation type="submission" date="2022-07" db="EMBL/GenBank/DDBJ databases">
        <title>Phylogenomic reconstructions and comparative analyses of Kickxellomycotina fungi.</title>
        <authorList>
            <person name="Reynolds N.K."/>
            <person name="Stajich J.E."/>
            <person name="Barry K."/>
            <person name="Grigoriev I.V."/>
            <person name="Crous P."/>
            <person name="Smith M.E."/>
        </authorList>
    </citation>
    <scope>NUCLEOTIDE SEQUENCE</scope>
    <source>
        <strain evidence="7">BCRC 34381</strain>
    </source>
</reference>
<protein>
    <recommendedName>
        <fullName evidence="3 6">D-aminoacyl-tRNA deacylase</fullName>
        <ecNumber evidence="2 6">3.1.1.96</ecNumber>
    </recommendedName>
</protein>
<comment type="catalytic activity">
    <reaction evidence="4">
        <text>glycyl-tRNA(Ala) + H2O = tRNA(Ala) + glycine + H(+)</text>
        <dbReference type="Rhea" id="RHEA:53744"/>
        <dbReference type="Rhea" id="RHEA-COMP:9657"/>
        <dbReference type="Rhea" id="RHEA-COMP:13640"/>
        <dbReference type="ChEBI" id="CHEBI:15377"/>
        <dbReference type="ChEBI" id="CHEBI:15378"/>
        <dbReference type="ChEBI" id="CHEBI:57305"/>
        <dbReference type="ChEBI" id="CHEBI:78442"/>
        <dbReference type="ChEBI" id="CHEBI:78522"/>
        <dbReference type="EC" id="3.1.1.96"/>
    </reaction>
</comment>
<dbReference type="GO" id="GO:0000049">
    <property type="term" value="F:tRNA binding"/>
    <property type="evidence" value="ECO:0007669"/>
    <property type="project" value="UniProtKB-KW"/>
</dbReference>
<accession>A0A9W7Y887</accession>
<evidence type="ECO:0000256" key="3">
    <source>
        <dbReference type="ARBA" id="ARBA00020007"/>
    </source>
</evidence>
<evidence type="ECO:0000256" key="1">
    <source>
        <dbReference type="ARBA" id="ARBA00009673"/>
    </source>
</evidence>
<keyword evidence="6" id="KW-0820">tRNA-binding</keyword>
<dbReference type="GO" id="GO:0005737">
    <property type="term" value="C:cytoplasm"/>
    <property type="evidence" value="ECO:0007669"/>
    <property type="project" value="UniProtKB-SubCell"/>
</dbReference>
<dbReference type="Gene3D" id="3.50.80.10">
    <property type="entry name" value="D-tyrosyl-tRNA(Tyr) deacylase"/>
    <property type="match status" value="1"/>
</dbReference>
<gene>
    <name evidence="7" type="primary">DTD1_2</name>
    <name evidence="7" type="ORF">LPJ61_005092</name>
</gene>
<dbReference type="EC" id="3.1.1.96" evidence="2 6"/>
<dbReference type="PANTHER" id="PTHR10472">
    <property type="entry name" value="D-TYROSYL-TRNA TYR DEACYLASE"/>
    <property type="match status" value="1"/>
</dbReference>
<dbReference type="InterPro" id="IPR003732">
    <property type="entry name" value="Daa-tRNA_deacyls_DTD"/>
</dbReference>
<sequence>MRAVLQKVARASVTVGDKVVGAIGSGVCVLVGISSADTAEDMEYMARKVLGMRVFDDDTGSMWKKSVQDRGLEVLCVSQFTLYGSTTKGMKPDFHQAMRSAESRQFFDDFVARLGQLYDRSRIATGEFGAMMQVELVNDGPVTLELDSRRFTYDAPDPVVAARAAAKDQRRRGFAQPLEQL</sequence>
<dbReference type="Proteomes" id="UP001143981">
    <property type="component" value="Unassembled WGS sequence"/>
</dbReference>
<dbReference type="HAMAP" id="MF_00518">
    <property type="entry name" value="Deacylase_Dtd"/>
    <property type="match status" value="1"/>
</dbReference>
<evidence type="ECO:0000313" key="8">
    <source>
        <dbReference type="Proteomes" id="UP001143981"/>
    </source>
</evidence>
<comment type="caution">
    <text evidence="7">The sequence shown here is derived from an EMBL/GenBank/DDBJ whole genome shotgun (WGS) entry which is preliminary data.</text>
</comment>
<dbReference type="OrthoDB" id="275783at2759"/>
<evidence type="ECO:0000256" key="5">
    <source>
        <dbReference type="ARBA" id="ARBA00048018"/>
    </source>
</evidence>